<feature type="transmembrane region" description="Helical" evidence="7">
    <location>
        <begin position="2256"/>
        <end position="2274"/>
    </location>
</feature>
<dbReference type="GO" id="GO:0045179">
    <property type="term" value="C:apical cortex"/>
    <property type="evidence" value="ECO:0007669"/>
    <property type="project" value="EnsemblMetazoa"/>
</dbReference>
<feature type="coiled-coil region" evidence="5">
    <location>
        <begin position="1576"/>
        <end position="1675"/>
    </location>
</feature>
<dbReference type="InterPro" id="IPR051841">
    <property type="entry name" value="MT-Golgi_org_protein"/>
</dbReference>
<evidence type="ECO:0000313" key="9">
    <source>
        <dbReference type="Proteomes" id="UP000008711"/>
    </source>
</evidence>
<feature type="coiled-coil region" evidence="5">
    <location>
        <begin position="1033"/>
        <end position="1160"/>
    </location>
</feature>
<dbReference type="Proteomes" id="UP000008711">
    <property type="component" value="Unassembled WGS sequence"/>
</dbReference>
<feature type="coiled-coil region" evidence="5">
    <location>
        <begin position="528"/>
        <end position="643"/>
    </location>
</feature>
<feature type="compositionally biased region" description="Basic and acidic residues" evidence="6">
    <location>
        <begin position="1840"/>
        <end position="1850"/>
    </location>
</feature>
<dbReference type="GO" id="GO:0061689">
    <property type="term" value="C:tricellular tight junction"/>
    <property type="evidence" value="ECO:0007669"/>
    <property type="project" value="EnsemblMetazoa"/>
</dbReference>
<feature type="compositionally biased region" description="Low complexity" evidence="6">
    <location>
        <begin position="1694"/>
        <end position="1707"/>
    </location>
</feature>
<feature type="region of interest" description="Disordered" evidence="6">
    <location>
        <begin position="1782"/>
        <end position="1858"/>
    </location>
</feature>
<evidence type="ECO:0000256" key="6">
    <source>
        <dbReference type="SAM" id="MobiDB-lite"/>
    </source>
</evidence>
<dbReference type="GO" id="GO:0003677">
    <property type="term" value="F:DNA binding"/>
    <property type="evidence" value="ECO:0007669"/>
    <property type="project" value="EnsemblMetazoa"/>
</dbReference>
<name>B3NVU5_DROER</name>
<dbReference type="eggNOG" id="ENOG502S44R">
    <property type="taxonomic scope" value="Eukaryota"/>
</dbReference>
<keyword evidence="2" id="KW-0963">Cytoplasm</keyword>
<keyword evidence="3" id="KW-0597">Phosphoprotein</keyword>
<evidence type="ECO:0000256" key="1">
    <source>
        <dbReference type="ARBA" id="ARBA00004496"/>
    </source>
</evidence>
<evidence type="ECO:0000256" key="4">
    <source>
        <dbReference type="ARBA" id="ARBA00023054"/>
    </source>
</evidence>
<dbReference type="GO" id="GO:0005813">
    <property type="term" value="C:centrosome"/>
    <property type="evidence" value="ECO:0007669"/>
    <property type="project" value="EnsemblMetazoa"/>
</dbReference>
<feature type="compositionally biased region" description="Basic and acidic residues" evidence="6">
    <location>
        <begin position="1555"/>
        <end position="1568"/>
    </location>
</feature>
<dbReference type="GO" id="GO:0007411">
    <property type="term" value="P:axon guidance"/>
    <property type="evidence" value="ECO:0007669"/>
    <property type="project" value="EnsemblMetazoa"/>
</dbReference>
<accession>B3NVU5</accession>
<dbReference type="EMBL" id="CH954180">
    <property type="protein sequence ID" value="EDV47110.1"/>
    <property type="molecule type" value="Genomic_DNA"/>
</dbReference>
<keyword evidence="7" id="KW-0812">Transmembrane</keyword>
<feature type="transmembrane region" description="Helical" evidence="7">
    <location>
        <begin position="2233"/>
        <end position="2250"/>
    </location>
</feature>
<dbReference type="GO" id="GO:0000132">
    <property type="term" value="P:establishment of mitotic spindle orientation"/>
    <property type="evidence" value="ECO:0007669"/>
    <property type="project" value="EnsemblMetazoa"/>
</dbReference>
<feature type="compositionally biased region" description="Low complexity" evidence="6">
    <location>
        <begin position="187"/>
        <end position="204"/>
    </location>
</feature>
<feature type="compositionally biased region" description="Basic residues" evidence="6">
    <location>
        <begin position="1809"/>
        <end position="1820"/>
    </location>
</feature>
<feature type="coiled-coil region" evidence="5">
    <location>
        <begin position="316"/>
        <end position="343"/>
    </location>
</feature>
<dbReference type="GO" id="GO:0040040">
    <property type="term" value="P:thermosensory behavior"/>
    <property type="evidence" value="ECO:0007669"/>
    <property type="project" value="EnsemblMetazoa"/>
</dbReference>
<dbReference type="GO" id="GO:0007058">
    <property type="term" value="P:spindle assembly involved in female meiosis II"/>
    <property type="evidence" value="ECO:0007669"/>
    <property type="project" value="EnsemblMetazoa"/>
</dbReference>
<feature type="coiled-coil region" evidence="5">
    <location>
        <begin position="928"/>
        <end position="990"/>
    </location>
</feature>
<evidence type="ECO:0000256" key="2">
    <source>
        <dbReference type="ARBA" id="ARBA00022490"/>
    </source>
</evidence>
<dbReference type="GO" id="GO:0016319">
    <property type="term" value="P:mushroom body development"/>
    <property type="evidence" value="ECO:0007669"/>
    <property type="project" value="EnsemblMetazoa"/>
</dbReference>
<dbReference type="GO" id="GO:0005794">
    <property type="term" value="C:Golgi apparatus"/>
    <property type="evidence" value="ECO:0007669"/>
    <property type="project" value="TreeGrafter"/>
</dbReference>
<evidence type="ECO:0000313" key="8">
    <source>
        <dbReference type="EMBL" id="EDV47110.1"/>
    </source>
</evidence>
<feature type="coiled-coil region" evidence="5">
    <location>
        <begin position="429"/>
        <end position="456"/>
    </location>
</feature>
<organism evidence="8 9">
    <name type="scientific">Drosophila erecta</name>
    <name type="common">Fruit fly</name>
    <dbReference type="NCBI Taxonomy" id="7220"/>
    <lineage>
        <taxon>Eukaryota</taxon>
        <taxon>Metazoa</taxon>
        <taxon>Ecdysozoa</taxon>
        <taxon>Arthropoda</taxon>
        <taxon>Hexapoda</taxon>
        <taxon>Insecta</taxon>
        <taxon>Pterygota</taxon>
        <taxon>Neoptera</taxon>
        <taxon>Endopterygota</taxon>
        <taxon>Diptera</taxon>
        <taxon>Brachycera</taxon>
        <taxon>Muscomorpha</taxon>
        <taxon>Ephydroidea</taxon>
        <taxon>Drosophilidae</taxon>
        <taxon>Drosophila</taxon>
        <taxon>Sophophora</taxon>
    </lineage>
</organism>
<evidence type="ECO:0000256" key="5">
    <source>
        <dbReference type="SAM" id="Coils"/>
    </source>
</evidence>
<keyword evidence="4 5" id="KW-0175">Coiled coil</keyword>
<feature type="compositionally biased region" description="Low complexity" evidence="6">
    <location>
        <begin position="1796"/>
        <end position="1806"/>
    </location>
</feature>
<comment type="subcellular location">
    <subcellularLocation>
        <location evidence="1">Cytoplasm</location>
    </subcellularLocation>
</comment>
<dbReference type="PhylomeDB" id="B3NVU5"/>
<dbReference type="PANTHER" id="PTHR18902">
    <property type="entry name" value="NUCLEAR MITOTIC APPARATUS PROTEIN 1-RELATED"/>
    <property type="match status" value="1"/>
</dbReference>
<reference evidence="8 9" key="2">
    <citation type="journal article" date="2008" name="Bioinformatics">
        <title>Assembly reconciliation.</title>
        <authorList>
            <person name="Zimin A.V."/>
            <person name="Smith D.R."/>
            <person name="Sutton G."/>
            <person name="Yorke J.A."/>
        </authorList>
    </citation>
    <scope>NUCLEOTIDE SEQUENCE [LARGE SCALE GENOMIC DNA]</scope>
    <source>
        <strain evidence="8 9">TSC#14021-0224.01</strain>
    </source>
</reference>
<keyword evidence="7" id="KW-1133">Transmembrane helix</keyword>
<feature type="region of interest" description="Disordered" evidence="6">
    <location>
        <begin position="1541"/>
        <end position="1568"/>
    </location>
</feature>
<dbReference type="GO" id="GO:0055059">
    <property type="term" value="P:asymmetric neuroblast division"/>
    <property type="evidence" value="ECO:0007669"/>
    <property type="project" value="EnsemblMetazoa"/>
</dbReference>
<protein>
    <submittedName>
        <fullName evidence="8">Uncharacterized protein</fullName>
    </submittedName>
</protein>
<feature type="region of interest" description="Disordered" evidence="6">
    <location>
        <begin position="170"/>
        <end position="207"/>
    </location>
</feature>
<feature type="coiled-coil region" evidence="5">
    <location>
        <begin position="1290"/>
        <end position="1537"/>
    </location>
</feature>
<dbReference type="GO" id="GO:0045180">
    <property type="term" value="C:basal cortex"/>
    <property type="evidence" value="ECO:0007669"/>
    <property type="project" value="EnsemblMetazoa"/>
</dbReference>
<feature type="coiled-coil region" evidence="5">
    <location>
        <begin position="812"/>
        <end position="885"/>
    </location>
</feature>
<reference evidence="8 9" key="1">
    <citation type="journal article" date="2007" name="Nature">
        <title>Evolution of genes and genomes on the Drosophila phylogeny.</title>
        <authorList>
            <consortium name="Drosophila 12 Genomes Consortium"/>
            <person name="Clark A.G."/>
            <person name="Eisen M.B."/>
            <person name="Smith D.R."/>
            <person name="Bergman C.M."/>
            <person name="Oliver B."/>
            <person name="Markow T.A."/>
            <person name="Kaufman T.C."/>
            <person name="Kellis M."/>
            <person name="Gelbart W."/>
            <person name="Iyer V.N."/>
            <person name="Pollard D.A."/>
            <person name="Sackton T.B."/>
            <person name="Larracuente A.M."/>
            <person name="Singh N.D."/>
            <person name="Abad J.P."/>
            <person name="Abt D.N."/>
            <person name="Adryan B."/>
            <person name="Aguade M."/>
            <person name="Akashi H."/>
            <person name="Anderson W.W."/>
            <person name="Aquadro C.F."/>
            <person name="Ardell D.H."/>
            <person name="Arguello R."/>
            <person name="Artieri C.G."/>
            <person name="Barbash D.A."/>
            <person name="Barker D."/>
            <person name="Barsanti P."/>
            <person name="Batterham P."/>
            <person name="Batzoglou S."/>
            <person name="Begun D."/>
            <person name="Bhutkar A."/>
            <person name="Blanco E."/>
            <person name="Bosak S.A."/>
            <person name="Bradley R.K."/>
            <person name="Brand A.D."/>
            <person name="Brent M.R."/>
            <person name="Brooks A.N."/>
            <person name="Brown R.H."/>
            <person name="Butlin R.K."/>
            <person name="Caggese C."/>
            <person name="Calvi B.R."/>
            <person name="Bernardo de Carvalho A."/>
            <person name="Caspi A."/>
            <person name="Castrezana S."/>
            <person name="Celniker S.E."/>
            <person name="Chang J.L."/>
            <person name="Chapple C."/>
            <person name="Chatterji S."/>
            <person name="Chinwalla A."/>
            <person name="Civetta A."/>
            <person name="Clifton S.W."/>
            <person name="Comeron J.M."/>
            <person name="Costello J.C."/>
            <person name="Coyne J.A."/>
            <person name="Daub J."/>
            <person name="David R.G."/>
            <person name="Delcher A.L."/>
            <person name="Delehaunty K."/>
            <person name="Do C.B."/>
            <person name="Ebling H."/>
            <person name="Edwards K."/>
            <person name="Eickbush T."/>
            <person name="Evans J.D."/>
            <person name="Filipski A."/>
            <person name="Findeiss S."/>
            <person name="Freyhult E."/>
            <person name="Fulton L."/>
            <person name="Fulton R."/>
            <person name="Garcia A.C."/>
            <person name="Gardiner A."/>
            <person name="Garfield D.A."/>
            <person name="Garvin B.E."/>
            <person name="Gibson G."/>
            <person name="Gilbert D."/>
            <person name="Gnerre S."/>
            <person name="Godfrey J."/>
            <person name="Good R."/>
            <person name="Gotea V."/>
            <person name="Gravely B."/>
            <person name="Greenberg A.J."/>
            <person name="Griffiths-Jones S."/>
            <person name="Gross S."/>
            <person name="Guigo R."/>
            <person name="Gustafson E.A."/>
            <person name="Haerty W."/>
            <person name="Hahn M.W."/>
            <person name="Halligan D.L."/>
            <person name="Halpern A.L."/>
            <person name="Halter G.M."/>
            <person name="Han M.V."/>
            <person name="Heger A."/>
            <person name="Hillier L."/>
            <person name="Hinrichs A.S."/>
            <person name="Holmes I."/>
            <person name="Hoskins R.A."/>
            <person name="Hubisz M.J."/>
            <person name="Hultmark D."/>
            <person name="Huntley M.A."/>
            <person name="Jaffe D.B."/>
            <person name="Jagadeeshan S."/>
            <person name="Jeck W.R."/>
            <person name="Johnson J."/>
            <person name="Jones C.D."/>
            <person name="Jordan W.C."/>
            <person name="Karpen G.H."/>
            <person name="Kataoka E."/>
            <person name="Keightley P.D."/>
            <person name="Kheradpour P."/>
            <person name="Kirkness E.F."/>
            <person name="Koerich L.B."/>
            <person name="Kristiansen K."/>
            <person name="Kudrna D."/>
            <person name="Kulathinal R.J."/>
            <person name="Kumar S."/>
            <person name="Kwok R."/>
            <person name="Lander E."/>
            <person name="Langley C.H."/>
            <person name="Lapoint R."/>
            <person name="Lazzaro B.P."/>
            <person name="Lee S.J."/>
            <person name="Levesque L."/>
            <person name="Li R."/>
            <person name="Lin C.F."/>
            <person name="Lin M.F."/>
            <person name="Lindblad-Toh K."/>
            <person name="Llopart A."/>
            <person name="Long M."/>
            <person name="Low L."/>
            <person name="Lozovsky E."/>
            <person name="Lu J."/>
            <person name="Luo M."/>
            <person name="Machado C.A."/>
            <person name="Makalowski W."/>
            <person name="Marzo M."/>
            <person name="Matsuda M."/>
            <person name="Matzkin L."/>
            <person name="McAllister B."/>
            <person name="McBride C.S."/>
            <person name="McKernan B."/>
            <person name="McKernan K."/>
            <person name="Mendez-Lago M."/>
            <person name="Minx P."/>
            <person name="Mollenhauer M.U."/>
            <person name="Montooth K."/>
            <person name="Mount S.M."/>
            <person name="Mu X."/>
            <person name="Myers E."/>
            <person name="Negre B."/>
            <person name="Newfeld S."/>
            <person name="Nielsen R."/>
            <person name="Noor M.A."/>
            <person name="O'Grady P."/>
            <person name="Pachter L."/>
            <person name="Papaceit M."/>
            <person name="Parisi M.J."/>
            <person name="Parisi M."/>
            <person name="Parts L."/>
            <person name="Pedersen J.S."/>
            <person name="Pesole G."/>
            <person name="Phillippy A.M."/>
            <person name="Ponting C.P."/>
            <person name="Pop M."/>
            <person name="Porcelli D."/>
            <person name="Powell J.R."/>
            <person name="Prohaska S."/>
            <person name="Pruitt K."/>
            <person name="Puig M."/>
            <person name="Quesneville H."/>
            <person name="Ram K.R."/>
            <person name="Rand D."/>
            <person name="Rasmussen M.D."/>
            <person name="Reed L.K."/>
            <person name="Reenan R."/>
            <person name="Reily A."/>
            <person name="Remington K.A."/>
            <person name="Rieger T.T."/>
            <person name="Ritchie M.G."/>
            <person name="Robin C."/>
            <person name="Rogers Y.H."/>
            <person name="Rohde C."/>
            <person name="Rozas J."/>
            <person name="Rubenfield M.J."/>
            <person name="Ruiz A."/>
            <person name="Russo S."/>
            <person name="Salzberg S.L."/>
            <person name="Sanchez-Gracia A."/>
            <person name="Saranga D.J."/>
            <person name="Sato H."/>
            <person name="Schaeffer S.W."/>
            <person name="Schatz M.C."/>
            <person name="Schlenke T."/>
            <person name="Schwartz R."/>
            <person name="Segarra C."/>
            <person name="Singh R.S."/>
            <person name="Sirot L."/>
            <person name="Sirota M."/>
            <person name="Sisneros N.B."/>
            <person name="Smith C.D."/>
            <person name="Smith T.F."/>
            <person name="Spieth J."/>
            <person name="Stage D.E."/>
            <person name="Stark A."/>
            <person name="Stephan W."/>
            <person name="Strausberg R.L."/>
            <person name="Strempel S."/>
            <person name="Sturgill D."/>
            <person name="Sutton G."/>
            <person name="Sutton G.G."/>
            <person name="Tao W."/>
            <person name="Teichmann S."/>
            <person name="Tobari Y.N."/>
            <person name="Tomimura Y."/>
            <person name="Tsolas J.M."/>
            <person name="Valente V.L."/>
            <person name="Venter E."/>
            <person name="Venter J.C."/>
            <person name="Vicario S."/>
            <person name="Vieira F.G."/>
            <person name="Vilella A.J."/>
            <person name="Villasante A."/>
            <person name="Walenz B."/>
            <person name="Wang J."/>
            <person name="Wasserman M."/>
            <person name="Watts T."/>
            <person name="Wilson D."/>
            <person name="Wilson R.K."/>
            <person name="Wing R.A."/>
            <person name="Wolfner M.F."/>
            <person name="Wong A."/>
            <person name="Wong G.K."/>
            <person name="Wu C.I."/>
            <person name="Wu G."/>
            <person name="Yamamoto D."/>
            <person name="Yang H.P."/>
            <person name="Yang S.P."/>
            <person name="Yorke J.A."/>
            <person name="Yoshida K."/>
            <person name="Zdobnov E."/>
            <person name="Zhang P."/>
            <person name="Zhang Y."/>
            <person name="Zimin A.V."/>
            <person name="Baldwin J."/>
            <person name="Abdouelleil A."/>
            <person name="Abdulkadir J."/>
            <person name="Abebe A."/>
            <person name="Abera B."/>
            <person name="Abreu J."/>
            <person name="Acer S.C."/>
            <person name="Aftuck L."/>
            <person name="Alexander A."/>
            <person name="An P."/>
            <person name="Anderson E."/>
            <person name="Anderson S."/>
            <person name="Arachi H."/>
            <person name="Azer M."/>
            <person name="Bachantsang P."/>
            <person name="Barry A."/>
            <person name="Bayul T."/>
            <person name="Berlin A."/>
            <person name="Bessette D."/>
            <person name="Bloom T."/>
            <person name="Blye J."/>
            <person name="Boguslavskiy L."/>
            <person name="Bonnet C."/>
            <person name="Boukhgalter B."/>
            <person name="Bourzgui I."/>
            <person name="Brown A."/>
            <person name="Cahill P."/>
            <person name="Channer S."/>
            <person name="Cheshatsang Y."/>
            <person name="Chuda L."/>
            <person name="Citroen M."/>
            <person name="Collymore A."/>
            <person name="Cooke P."/>
            <person name="Costello M."/>
            <person name="D'Aco K."/>
            <person name="Daza R."/>
            <person name="De Haan G."/>
            <person name="DeGray S."/>
            <person name="DeMaso C."/>
            <person name="Dhargay N."/>
            <person name="Dooley K."/>
            <person name="Dooley E."/>
            <person name="Doricent M."/>
            <person name="Dorje P."/>
            <person name="Dorjee K."/>
            <person name="Dupes A."/>
            <person name="Elong R."/>
            <person name="Falk J."/>
            <person name="Farina A."/>
            <person name="Faro S."/>
            <person name="Ferguson D."/>
            <person name="Fisher S."/>
            <person name="Foley C.D."/>
            <person name="Franke A."/>
            <person name="Friedrich D."/>
            <person name="Gadbois L."/>
            <person name="Gearin G."/>
            <person name="Gearin C.R."/>
            <person name="Giannoukos G."/>
            <person name="Goode T."/>
            <person name="Graham J."/>
            <person name="Grandbois E."/>
            <person name="Grewal S."/>
            <person name="Gyaltsen K."/>
            <person name="Hafez N."/>
            <person name="Hagos B."/>
            <person name="Hall J."/>
            <person name="Henson C."/>
            <person name="Hollinger A."/>
            <person name="Honan T."/>
            <person name="Huard M.D."/>
            <person name="Hughes L."/>
            <person name="Hurhula B."/>
            <person name="Husby M.E."/>
            <person name="Kamat A."/>
            <person name="Kanga B."/>
            <person name="Kashin S."/>
            <person name="Khazanovich D."/>
            <person name="Kisner P."/>
            <person name="Lance K."/>
            <person name="Lara M."/>
            <person name="Lee W."/>
            <person name="Lennon N."/>
            <person name="Letendre F."/>
            <person name="LeVine R."/>
            <person name="Lipovsky A."/>
            <person name="Liu X."/>
            <person name="Liu J."/>
            <person name="Liu S."/>
            <person name="Lokyitsang T."/>
            <person name="Lokyitsang Y."/>
            <person name="Lubonja R."/>
            <person name="Lui A."/>
            <person name="MacDonald P."/>
            <person name="Magnisalis V."/>
            <person name="Maru K."/>
            <person name="Matthews C."/>
            <person name="McCusker W."/>
            <person name="McDonough S."/>
            <person name="Mehta T."/>
            <person name="Meldrim J."/>
            <person name="Meneus L."/>
            <person name="Mihai O."/>
            <person name="Mihalev A."/>
            <person name="Mihova T."/>
            <person name="Mittelman R."/>
            <person name="Mlenga V."/>
            <person name="Montmayeur A."/>
            <person name="Mulrain L."/>
            <person name="Navidi A."/>
            <person name="Naylor J."/>
            <person name="Negash T."/>
            <person name="Nguyen T."/>
            <person name="Nguyen N."/>
            <person name="Nicol R."/>
            <person name="Norbu C."/>
            <person name="Norbu N."/>
            <person name="Novod N."/>
            <person name="O'Neill B."/>
            <person name="Osman S."/>
            <person name="Markiewicz E."/>
            <person name="Oyono O.L."/>
            <person name="Patti C."/>
            <person name="Phunkhang P."/>
            <person name="Pierre F."/>
            <person name="Priest M."/>
            <person name="Raghuraman S."/>
            <person name="Rege F."/>
            <person name="Reyes R."/>
            <person name="Rise C."/>
            <person name="Rogov P."/>
            <person name="Ross K."/>
            <person name="Ryan E."/>
            <person name="Settipalli S."/>
            <person name="Shea T."/>
            <person name="Sherpa N."/>
            <person name="Shi L."/>
            <person name="Shih D."/>
            <person name="Sparrow T."/>
            <person name="Spaulding J."/>
            <person name="Stalker J."/>
            <person name="Stange-Thomann N."/>
            <person name="Stavropoulos S."/>
            <person name="Stone C."/>
            <person name="Strader C."/>
            <person name="Tesfaye S."/>
            <person name="Thomson T."/>
            <person name="Thoulutsang Y."/>
            <person name="Thoulutsang D."/>
            <person name="Topham K."/>
            <person name="Topping I."/>
            <person name="Tsamla T."/>
            <person name="Vassiliev H."/>
            <person name="Vo A."/>
            <person name="Wangchuk T."/>
            <person name="Wangdi T."/>
            <person name="Weiand M."/>
            <person name="Wilkinson J."/>
            <person name="Wilson A."/>
            <person name="Yadav S."/>
            <person name="Young G."/>
            <person name="Yu Q."/>
            <person name="Zembek L."/>
            <person name="Zhong D."/>
            <person name="Zimmer A."/>
            <person name="Zwirko Z."/>
            <person name="Jaffe D.B."/>
            <person name="Alvarez P."/>
            <person name="Brockman W."/>
            <person name="Butler J."/>
            <person name="Chin C."/>
            <person name="Gnerre S."/>
            <person name="Grabherr M."/>
            <person name="Kleber M."/>
            <person name="Mauceli E."/>
            <person name="MacCallum I."/>
        </authorList>
    </citation>
    <scope>NUCLEOTIDE SEQUENCE [LARGE SCALE GENOMIC DNA]</scope>
    <source>
        <strain evidence="8 9">TSC#14021-0224.01</strain>
    </source>
</reference>
<dbReference type="OMA" id="QIEKNHD"/>
<dbReference type="KEGG" id="der:6550582"/>
<dbReference type="GO" id="GO:0051233">
    <property type="term" value="C:spindle midzone"/>
    <property type="evidence" value="ECO:0007669"/>
    <property type="project" value="EnsemblMetazoa"/>
</dbReference>
<evidence type="ECO:0000256" key="3">
    <source>
        <dbReference type="ARBA" id="ARBA00022553"/>
    </source>
</evidence>
<proteinExistence type="predicted"/>
<dbReference type="OrthoDB" id="2436455at2759"/>
<dbReference type="PANTHER" id="PTHR18902:SF25">
    <property type="entry name" value="GRIP AND COILED-COIL DOMAIN-CONTAINING PROTEIN 2"/>
    <property type="match status" value="1"/>
</dbReference>
<keyword evidence="9" id="KW-1185">Reference proteome</keyword>
<keyword evidence="7" id="KW-0472">Membrane</keyword>
<evidence type="ECO:0000256" key="7">
    <source>
        <dbReference type="SAM" id="Phobius"/>
    </source>
</evidence>
<feature type="region of interest" description="Disordered" evidence="6">
    <location>
        <begin position="1693"/>
        <end position="1717"/>
    </location>
</feature>
<dbReference type="HOGENOM" id="CLU_001395_0_0_1"/>
<sequence>MDMRSWRKVLLQWIGECQFIEPNYISLEQSDIESFFAIFIQKIEEAETETETEKEEGEKALQDQPKEHRLLLQEFLTNNYPEFSAHLDDRGYLLPSDYLYVYTLLLQYSCVKKPSMFFHGLCNKMPELTQTCIASFLGETVDKQLTRQYLRQAIANVAAVYRQEVSASVSPCHPSSIPIPDLGGDDTPCSPSPSSSQPSSSTPQLHNHRERLRLQMSASEMPPPATPKTELLEQRTKELRGIRAQLEMVRYEKTVLEEQQIEKDDLIKVLKKEKMMAKIEMEKLKNTKLAEEQLDDENSVMPHEYEHMKVTLLKEIGQKEDVIAEISDKLDDLRAEKSGLSERLNLTGERLLEYADRIRVLESRVEDLLRILSFRDDRIASLERERQELDQCLQLAREELHGRREVLNASSDLLNCSLSPNTTPENLASSVIDKQLREKEHENAELKEELQNRNHSQLELCRALSNFLQKHKIDHEFPVEWTPLSLLSSISAIESSFVDTVSQNTQMKKECDDRAVYIEKCKFLSESLECQQKQLDEAKFTIAELMESAAESHREYAGILSFCDLKVADIRSKNNKLQLDKERLNKKCAELKLIVAHGDQHMANISLQLAEKEQKMKDLGAEILELRERNSNLEKMISEVADQEINAKNLQHCNEFVRSKYEECRKELIIKNAAQDEFARMLKVRDHALETMHCRIRQLIDLEVEHDKLNLMYAQMVKQFDELSAQHAKLMQTNLELGEKETEIEKQAAQLLQFDEHNKNVDRFLTRIFTLLGGSKCHISSAICSASSMGSVQIEQRFEEIETLIEGALLSSDALRGEMNDLQAKNEELVLKSTHGENKLKSIVASMEENSEKLQEEICSSNQRIAQLENALSEEHSNAEQVAQRLHIAQQDIEQYHVETMRLLNTIGDRLHQDFDGVNTPQQLHNCMSQFLEIYDQLAQNKSQMEQEAAELQKEVARQQATNQQSGPLIKQLNDTIQDLERVKAKLSEDNSVLHTVHSEMSESLLRAHNELESRINRVAELEASEKRSSVVLHDCKRQLEELKKELKSYKMKVAKMKAECDKEAGTKEEQISEVKEMYEKQMAILKAECGTQTEEKEGLQTNLEETKDKLFNLEEMCKKLAMTARDEHEPRCKEHDKRCADLRNLCKELEEQLDNNEREVTLELPHCFTDDLFMLESEEELDKKIKWTENQLDKVSQSYRFSSAEIKSLQTKLHDQELAEHLKISFDMINVKNKFESCLLFSTTLAEKAVKVKEEFLCMQAEAEQKLVETLKVQLDRKGEELDLVKAALEAQKKHSDDLQSQKESAQRDVFTAKERLVKSEREFQVNLATLEDQIETLEERQVMAETERATAYQRINQLETLNQEKDDTISKLQGQISNVEQLRHQLQSEMGGHKSLVEQLNRELAEKASELLDVQKRLRTAIAECNQAKEELDHISDRPEVVELQHRLAEETAERKQAQKKLAEVTDRLDEVVQELDGTRFEHDAQKLKFEEKVREAENNNVELTKSVELYKQRLDSLERELAACNEELAHLNSVQANQTEASRDLGATYSTADRRHTESDQETARSHKLALDCQILQAKYRDAKDENQRCEQKMKDQRLEMEGKLEKMKNKMRSLYTAEVTRMKEKQERDASKSAAELEALTAQNAKYEEHTRKLSNQIVRLNEKILEQQKQHAIISTKLRHLQMQPISETKPSTTPLTVSSSSAGANDDWQPFKRPNVPSSNLAMEDEEGEVFNNTYLTDLKLGRVPAEMTAEELIYRNSLQPPHLKSTYAAQYDLGSQDEDLKDGPHSLDDSMSALLSSSSTGTRKKSMGTHYKRPGPPTPSKNGGRLSFGSSEPPREILREFGDHNNTSKTPARFKFLTQRFSVGSSGLPRDELPRLKRPNLLTGIHRRKLRQAVDMFCTSTPRKSRSYYDQQRLIGASDAEQSEEEIEVKAEAVPELDPLEDADQQGTPHLSTAALLALTKGNTRRLTGPAKPKKGRVSLSLHGNIFAKSRPASLVSGKRVQLRRKFRRERMGRFDEARHLDQLCLSYSAQTAESAGNNNYSLHNRNEEHLPSQILMGKTVVLEGKWRNSPVVSTTFDGEEHDETSQLQQQFEHENCALWAMHAGESAMEETPDDWHFEQLCKETESTAPFQLQPLEYKPVEEPVQPTYTQLVASGSNITANSCTTNMTSASSCTVYSMGSVHMQPLPKINITYVQPHSDSLLRRPTQHRSLMAQCRRFLRHLSRGARLVVGFALLVMVGLSSQLADKLVLAITGVLAGMGLVFLTYSSPGKPKHWKSHKSS</sequence>
<dbReference type="GO" id="GO:0034454">
    <property type="term" value="P:microtubule anchoring at centrosome"/>
    <property type="evidence" value="ECO:0007669"/>
    <property type="project" value="EnsemblMetazoa"/>
</dbReference>
<gene>
    <name evidence="8" type="primary">Dere\GG17839</name>
    <name evidence="8" type="synonym">dere_GLEANR_2732</name>
    <name evidence="8" type="synonym">GG17839</name>
    <name evidence="8" type="ORF">Dere_GG17839</name>
</gene>